<proteinExistence type="predicted"/>
<accession>A0ABW5JYZ9</accession>
<gene>
    <name evidence="1" type="ORF">ACFSSB_00455</name>
</gene>
<evidence type="ECO:0000313" key="2">
    <source>
        <dbReference type="Proteomes" id="UP001597467"/>
    </source>
</evidence>
<keyword evidence="2" id="KW-1185">Reference proteome</keyword>
<dbReference type="Proteomes" id="UP001597467">
    <property type="component" value="Unassembled WGS sequence"/>
</dbReference>
<reference evidence="2" key="1">
    <citation type="journal article" date="2019" name="Int. J. Syst. Evol. Microbiol.">
        <title>The Global Catalogue of Microorganisms (GCM) 10K type strain sequencing project: providing services to taxonomists for standard genome sequencing and annotation.</title>
        <authorList>
            <consortium name="The Broad Institute Genomics Platform"/>
            <consortium name="The Broad Institute Genome Sequencing Center for Infectious Disease"/>
            <person name="Wu L."/>
            <person name="Ma J."/>
        </authorList>
    </citation>
    <scope>NUCLEOTIDE SEQUENCE [LARGE SCALE GENOMIC DNA]</scope>
    <source>
        <strain evidence="2">KCTC 42808</strain>
    </source>
</reference>
<sequence>MNIIFYFVIMCVFCCCKQQEDNEIAQNRSSLNEPAVTVFMEGKVYTIEQNNLEPPIKSVFKKDSIFLLFWEDKNPMQLNVNLTDLDLLSSEKATYKIPESNTPKI</sequence>
<comment type="caution">
    <text evidence="1">The sequence shown here is derived from an EMBL/GenBank/DDBJ whole genome shotgun (WGS) entry which is preliminary data.</text>
</comment>
<name>A0ABW5JYZ9_9FLAO</name>
<dbReference type="EMBL" id="JBHULM010000001">
    <property type="protein sequence ID" value="MFD2540771.1"/>
    <property type="molecule type" value="Genomic_DNA"/>
</dbReference>
<dbReference type="RefSeq" id="WP_379899827.1">
    <property type="nucleotide sequence ID" value="NZ_JBHULM010000001.1"/>
</dbReference>
<organism evidence="1 2">
    <name type="scientific">Lacinutrix gracilariae</name>
    <dbReference type="NCBI Taxonomy" id="1747198"/>
    <lineage>
        <taxon>Bacteria</taxon>
        <taxon>Pseudomonadati</taxon>
        <taxon>Bacteroidota</taxon>
        <taxon>Flavobacteriia</taxon>
        <taxon>Flavobacteriales</taxon>
        <taxon>Flavobacteriaceae</taxon>
        <taxon>Lacinutrix</taxon>
    </lineage>
</organism>
<evidence type="ECO:0000313" key="1">
    <source>
        <dbReference type="EMBL" id="MFD2540771.1"/>
    </source>
</evidence>
<protein>
    <submittedName>
        <fullName evidence="1">Uncharacterized protein</fullName>
    </submittedName>
</protein>